<dbReference type="EMBL" id="FUXB01000013">
    <property type="protein sequence ID" value="SKA14112.1"/>
    <property type="molecule type" value="Genomic_DNA"/>
</dbReference>
<evidence type="ECO:0000313" key="3">
    <source>
        <dbReference type="Proteomes" id="UP000190834"/>
    </source>
</evidence>
<dbReference type="Proteomes" id="UP000190834">
    <property type="component" value="Unassembled WGS sequence"/>
</dbReference>
<organism evidence="2 3">
    <name type="scientific">Vibrio cincinnatiensis DSM 19608</name>
    <dbReference type="NCBI Taxonomy" id="1123491"/>
    <lineage>
        <taxon>Bacteria</taxon>
        <taxon>Pseudomonadati</taxon>
        <taxon>Pseudomonadota</taxon>
        <taxon>Gammaproteobacteria</taxon>
        <taxon>Vibrionales</taxon>
        <taxon>Vibrionaceae</taxon>
        <taxon>Vibrio</taxon>
    </lineage>
</organism>
<proteinExistence type="predicted"/>
<dbReference type="STRING" id="1123491.SAMN02745782_02572"/>
<protein>
    <submittedName>
        <fullName evidence="2">Glycosyl transferase, family 25</fullName>
    </submittedName>
</protein>
<dbReference type="OrthoDB" id="9816113at2"/>
<dbReference type="GeneID" id="70584757"/>
<keyword evidence="3" id="KW-1185">Reference proteome</keyword>
<accession>A0A1T4RDK8</accession>
<dbReference type="GO" id="GO:0016740">
    <property type="term" value="F:transferase activity"/>
    <property type="evidence" value="ECO:0007669"/>
    <property type="project" value="UniProtKB-KW"/>
</dbReference>
<dbReference type="Pfam" id="PF01755">
    <property type="entry name" value="Glyco_transf_25"/>
    <property type="match status" value="1"/>
</dbReference>
<reference evidence="3" key="1">
    <citation type="submission" date="2017-02" db="EMBL/GenBank/DDBJ databases">
        <authorList>
            <person name="Varghese N."/>
            <person name="Submissions S."/>
        </authorList>
    </citation>
    <scope>NUCLEOTIDE SEQUENCE [LARGE SCALE GENOMIC DNA]</scope>
    <source>
        <strain evidence="3">DSM 19608</strain>
    </source>
</reference>
<evidence type="ECO:0000259" key="1">
    <source>
        <dbReference type="Pfam" id="PF01755"/>
    </source>
</evidence>
<dbReference type="CDD" id="cd06532">
    <property type="entry name" value="Glyco_transf_25"/>
    <property type="match status" value="1"/>
</dbReference>
<evidence type="ECO:0000313" key="2">
    <source>
        <dbReference type="EMBL" id="SKA14112.1"/>
    </source>
</evidence>
<dbReference type="InterPro" id="IPR002654">
    <property type="entry name" value="Glyco_trans_25"/>
</dbReference>
<name>A0A1T4RDK8_VIBCI</name>
<gene>
    <name evidence="2" type="ORF">SAMN02745782_02572</name>
</gene>
<dbReference type="AlphaFoldDB" id="A0A1T4RDK8"/>
<feature type="domain" description="Glycosyl transferase family 25" evidence="1">
    <location>
        <begin position="1"/>
        <end position="180"/>
    </location>
</feature>
<keyword evidence="2" id="KW-0808">Transferase</keyword>
<dbReference type="RefSeq" id="WP_078926942.1">
    <property type="nucleotide sequence ID" value="NZ_FUXB01000013.1"/>
</dbReference>
<sequence length="251" mass="29519">MANIYVINLERSIERRNLISEQLKNLELDFYIFKAIDGKGELPHPLFNKYNEIKSISRRGKVMNLGQLGCYASHYLLWELCINSNENMIIIEDDAIIDGEKFLDFVKHCDTLSEKIECIRIFNNKRKSFNSKPYISLGNLQIHKFNKGHMSATGYFITPSGAKKLLHHSKEWYLPVDIMMDRFWENKVECFGLVPSCVTNNETLESSIDEKVAQQKKRPFFIKIKREIHHLIEDSLRIIHNLIFWLKIILK</sequence>